<keyword evidence="3" id="KW-1185">Reference proteome</keyword>
<feature type="region of interest" description="Disordered" evidence="1">
    <location>
        <begin position="1796"/>
        <end position="1833"/>
    </location>
</feature>
<accession>B9KI30</accession>
<evidence type="ECO:0000313" key="3">
    <source>
        <dbReference type="Proteomes" id="UP000007307"/>
    </source>
</evidence>
<organism evidence="2 3">
    <name type="scientific">Anaplasma marginale (strain Florida)</name>
    <dbReference type="NCBI Taxonomy" id="320483"/>
    <lineage>
        <taxon>Bacteria</taxon>
        <taxon>Pseudomonadati</taxon>
        <taxon>Pseudomonadota</taxon>
        <taxon>Alphaproteobacteria</taxon>
        <taxon>Rickettsiales</taxon>
        <taxon>Anaplasmataceae</taxon>
        <taxon>Anaplasma</taxon>
    </lineage>
</organism>
<feature type="region of interest" description="Disordered" evidence="1">
    <location>
        <begin position="2305"/>
        <end position="2373"/>
    </location>
</feature>
<sequence length="2838" mass="307194">MGGASRAHTRGICIMGLFRKKPKQLRLRMDDSDAGNLWDAVLGRSEPPPPGFGTTSCAPVVYSQKLRNDDELCCDETLVKVLHTIAKPTGQRAGLLNLALESIVQDSRTLVISQEASAPTPLITIQPDKARYNEHAAIKVVEKHVVQVFEVSKKGYADLQSMGNMWVTAAYRVSSPKLTPGRYLLSDLKLEVGSFAGADTSARVLSAHRGMVYMPTIQQDVVEAGDDAVEKYCASLLSRRTNNIPDVSCIPKDLKFRLKEKADAVTCDRGKTPWDLIRTDVAYDFAEEGEAQIIEAQIEPSNKMQLHCVALLGGMQCDPKLVNVLKHTLKPTTERGCLLNFLESCIRSTDSTPLRYARSHTAENSNLRSLVDSCGQSTNIKISATGITKNPVTVVHPIIVGDPSVSAVRVAEVHCVKVMKRSGITGTVECIGALEAIVQFTLCTTDNSEECSLGDLRVTVKPISLAGRAIKNQLTHNSTYAHTLPLDPRALHGHTKLGDEKFHVPYVQDVVLPKDKKGILPTSRVSLKHSADTAMRNIAKTPWDLIKTGAPYGTPNTQPGAHSKLLLFDNIGRGISTIQRDEQMVEFARNVVQPTSIRPGLLQFLEKCIDTKNPSIRVLAHSSNEPSLKATLTYVTEGVTFPMVKVEETHLVDVVDISGKSGRILSDLLVGHPNGISVQDVLEVKLSYEISHHSPNYLFKNMRAEIKSMGQNGNRPQQSPLVVNFNARYRHDETLEGDDMQQSSAYLRTKAATALQQGVGGQSAGVSSAAGGTGLGSTAPDITLKDAPDQAMRNAAKTPWDLICGGDKHEQTVQAASCDNVETFTKNYLLKPTKCRAGLLEFVRACVQDGSNLYMETNTPEIRVDVEKDGDGQPVSPVTVTEKHFIRVSRDGKVLVLLVQVAYKVNKTQVAKVYTLSDMQVAVKSIGSGSSPSTQELRHSIKACERVPKLAHKKPTAGNSTAKTQHLETEEDEYGSATLRNGLAEARGTANEGASYNIFLASPKDCQKLVDDRGLCEFVMGQDWVREHVDDATTPRASASWNTSEQLAFLTQVLTTKPGGNAHKLLLTALAACIATPHVELDAQSVTVKKRNIVDSGGATAIKVEEKHNVKARSIADVETVELGDVSATLSYVISADSAAQNVFFISDVKLHLVVEDEGIEQNINFGGKEIVTIADESQKGAKSKGVAKKSAVAEEDDPEEETELEEDELKEDTKPARNVKQGAKSGKGAKSKGVAKKSAVAEADDPEEETELEEDELDEGSLVTGQDKRKGATSASAGAATLHNGLPTELKTGLALADPKACQQLVEDQGLAALVLGRDWRTNHMDDSGTTPNLEHLSIDEQLTLLSTVLDTTPSSTHALLLDALKRCINTPSVTLTARSMQINKSNITDSGGGAAIRVEAKHSVGAERSTTIGQAHQTPSYVDATLHYTISVDKDAQNIIISDVKLNVATGHAKKEISFSGIETVKLPNKLLRAVADKFRGHDPNEEQESRISLVDARSNSGATPGQKKPSHDATHAKPSAGAGSTAVADQDTAGSSMQASSSGAQHGEQHPAPTEPVGNAVFTLKTAPDQTMRDAVPHPWSLIYAGQHHGHNSKSAKSGDMQDFCAKFLYQEPSKRDGLLNFIKTSICFDPNADLKVVAGERIQAHTSAKSLKSDPDKKTALVVVTEHHNFIVKNNEDERVGTLTAEIRYEVTPTIQQDKYKISNLTVNIKSPGSSTTLLYKSTRTSEVSLPVPDVTKAPQRPLTSSDAAQKPATTFASSEQRIAATASALAPARMSSDPEQDKNIANYLEEISRPSSPEESVAAGVGTTTAQSRQAGTQQPASQPKAPATPAFQLKSAADQVMRSAAKTPWSLIYGGHRPENTEESAGSESIEDFLKKYLLKPTRQREGLLEFAKACMYNGGSLSTHATDGPKIIKPPVENGVQNVQEVHNIQVKDTQTKEVLDVLAVKVSYNIRSTDTDGEYELSDLKVLVKSLGSDGRSPSEAELTYEINTKERVSRQHPPQFTKYVVPALSAEQDAATKLREQSAQKLLQAVQQGGAQSYAKSTATQAGSVSAPPSTIILSPDQNCDAICAKSDLSKLVLGNEWHARHARSVMDRTTIFDPQTFSGQDAQFSLLHGVLGAVPNVTNGCLLDALQKTIGTPDVVLVDSPNGKPIVTAEEITNSDGSVAILVREEHVATAKYWRSSTRHGSAVRRAAARNAQNMGNVHAVLSYIISTKIDDGGAYAVISNIELAVATEDDVQNIRFEDAESVVVPITGDVLQGVVEELRGRTSVGTQSGIGPGRRGSIAATQSKLDSINQHTTRAQHPEASQDKDSVSPVAQTDADEEEWSKTAGKVSSSMKTAQDAGVTPTHKTSSTQVGQDDTIDSDAEEYDITDITAPKSGRWSATRVLQAMEQRREAGMAARNAHSKAAKFDTYGSDDEDLNSEDYKEDYEEEDYDLLEDDETENRAAHIAKPAHHIRSGGAQGGAAGVYDESEVWHQTRQSARGTVIKKTQLFADNGRFNFVDEVRNALRDRDNLLCQEIFYPTDDDISFETNLFMRIAEASVTPLGGPEAAENVQVVGNIKSEVDFSDLQQEFDVVKSATVDAGIHGTLYISVRYQVAKEASVYSTNYVIKNAAIHLGRTENSGATVLPIDDVVSAVNTPWRTALAEYEAKQKSAFRAGTLTAGGGAQKNKGADKQEKRRAQQKRQPIPEFTEENALHTVPVSTEKVGWFSKILGCVCKFFGKIFKFFKNLFGVRSTVHDDFAKYGMDIGKFIENKPGDSHGAHLSHTNGDVRHNAQAEVDDIYHDEYDDFERLPRHSPKRPPSEVISDSTVHPAGERATAARRGRR</sequence>
<feature type="region of interest" description="Disordered" evidence="1">
    <location>
        <begin position="951"/>
        <end position="971"/>
    </location>
</feature>
<feature type="compositionally biased region" description="Polar residues" evidence="1">
    <location>
        <begin position="1746"/>
        <end position="1764"/>
    </location>
</feature>
<feature type="compositionally biased region" description="Polar residues" evidence="1">
    <location>
        <begin position="2357"/>
        <end position="2367"/>
    </location>
</feature>
<feature type="compositionally biased region" description="Acidic residues" evidence="1">
    <location>
        <begin position="1194"/>
        <end position="1211"/>
    </location>
</feature>
<feature type="region of interest" description="Disordered" evidence="1">
    <location>
        <begin position="1481"/>
        <end position="1560"/>
    </location>
</feature>
<feature type="compositionally biased region" description="Basic and acidic residues" evidence="1">
    <location>
        <begin position="2682"/>
        <end position="2691"/>
    </location>
</feature>
<evidence type="ECO:0000256" key="1">
    <source>
        <dbReference type="SAM" id="MobiDB-lite"/>
    </source>
</evidence>
<feature type="compositionally biased region" description="Basic and acidic residues" evidence="1">
    <location>
        <begin position="2311"/>
        <end position="2321"/>
    </location>
</feature>
<dbReference type="PATRIC" id="fig|320483.3.peg.306"/>
<dbReference type="Proteomes" id="UP000007307">
    <property type="component" value="Chromosome"/>
</dbReference>
<feature type="compositionally biased region" description="Basic and acidic residues" evidence="1">
    <location>
        <begin position="1481"/>
        <end position="1492"/>
    </location>
</feature>
<protein>
    <submittedName>
        <fullName evidence="2">Uncharacterized protein</fullName>
    </submittedName>
</protein>
<reference evidence="2 3" key="1">
    <citation type="journal article" date="2009" name="BMC Genomics">
        <title>Conservation in the face of diversity: multistrain analysis of an intracellular bacterium.</title>
        <authorList>
            <person name="Dark M.J."/>
            <person name="Herndon D.R."/>
            <person name="Kappmeyer L.S."/>
            <person name="Gonzales M.P."/>
            <person name="Nordeen E."/>
            <person name="Palmer G.H."/>
            <person name="Knowles D.P. Jr."/>
            <person name="Brayton K.A."/>
        </authorList>
    </citation>
    <scope>NUCLEOTIDE SEQUENCE [LARGE SCALE GENOMIC DNA]</scope>
    <source>
        <strain evidence="2 3">Florida</strain>
    </source>
</reference>
<feature type="region of interest" description="Disordered" evidence="1">
    <location>
        <begin position="2410"/>
        <end position="2431"/>
    </location>
</feature>
<feature type="region of interest" description="Disordered" evidence="1">
    <location>
        <begin position="1728"/>
        <end position="1764"/>
    </location>
</feature>
<gene>
    <name evidence="2" type="ordered locus">AMF_268</name>
</gene>
<feature type="region of interest" description="Disordered" evidence="1">
    <location>
        <begin position="2802"/>
        <end position="2838"/>
    </location>
</feature>
<feature type="region of interest" description="Disordered" evidence="1">
    <location>
        <begin position="2673"/>
        <end position="2703"/>
    </location>
</feature>
<dbReference type="HOGENOM" id="CLU_226703_0_0_5"/>
<proteinExistence type="predicted"/>
<dbReference type="KEGG" id="amf:AMF_268"/>
<feature type="compositionally biased region" description="Polar residues" evidence="1">
    <location>
        <begin position="1811"/>
        <end position="1827"/>
    </location>
</feature>
<dbReference type="EMBL" id="CP001079">
    <property type="protein sequence ID" value="ACM49142.1"/>
    <property type="molecule type" value="Genomic_DNA"/>
</dbReference>
<feature type="compositionally biased region" description="Low complexity" evidence="1">
    <location>
        <begin position="1536"/>
        <end position="1548"/>
    </location>
</feature>
<evidence type="ECO:0000313" key="2">
    <source>
        <dbReference type="EMBL" id="ACM49142.1"/>
    </source>
</evidence>
<feature type="region of interest" description="Disordered" evidence="1">
    <location>
        <begin position="1178"/>
        <end position="1281"/>
    </location>
</feature>
<feature type="compositionally biased region" description="Acidic residues" evidence="1">
    <location>
        <begin position="1243"/>
        <end position="1260"/>
    </location>
</feature>
<name>B9KI30_ANAMF</name>